<dbReference type="EMBL" id="LAZR01016081">
    <property type="protein sequence ID" value="KKM06049.1"/>
    <property type="molecule type" value="Genomic_DNA"/>
</dbReference>
<gene>
    <name evidence="1" type="ORF">LCGC14_1747880</name>
</gene>
<sequence length="48" mass="6014">MEYPELTYAELLAERDLWRDKYYKLSKLAHETIQVCWEMKDQIEEEFK</sequence>
<name>A0A0F9H4Q9_9ZZZZ</name>
<proteinExistence type="predicted"/>
<accession>A0A0F9H4Q9</accession>
<reference evidence="1" key="1">
    <citation type="journal article" date="2015" name="Nature">
        <title>Complex archaea that bridge the gap between prokaryotes and eukaryotes.</title>
        <authorList>
            <person name="Spang A."/>
            <person name="Saw J.H."/>
            <person name="Jorgensen S.L."/>
            <person name="Zaremba-Niedzwiedzka K."/>
            <person name="Martijn J."/>
            <person name="Lind A.E."/>
            <person name="van Eijk R."/>
            <person name="Schleper C."/>
            <person name="Guy L."/>
            <person name="Ettema T.J."/>
        </authorList>
    </citation>
    <scope>NUCLEOTIDE SEQUENCE</scope>
</reference>
<protein>
    <submittedName>
        <fullName evidence="1">Uncharacterized protein</fullName>
    </submittedName>
</protein>
<evidence type="ECO:0000313" key="1">
    <source>
        <dbReference type="EMBL" id="KKM06049.1"/>
    </source>
</evidence>
<dbReference type="AlphaFoldDB" id="A0A0F9H4Q9"/>
<organism evidence="1">
    <name type="scientific">marine sediment metagenome</name>
    <dbReference type="NCBI Taxonomy" id="412755"/>
    <lineage>
        <taxon>unclassified sequences</taxon>
        <taxon>metagenomes</taxon>
        <taxon>ecological metagenomes</taxon>
    </lineage>
</organism>
<comment type="caution">
    <text evidence="1">The sequence shown here is derived from an EMBL/GenBank/DDBJ whole genome shotgun (WGS) entry which is preliminary data.</text>
</comment>